<feature type="repeat" description="Pumilio" evidence="2">
    <location>
        <begin position="287"/>
        <end position="325"/>
    </location>
</feature>
<evidence type="ECO:0000313" key="6">
    <source>
        <dbReference type="Proteomes" id="UP001530293"/>
    </source>
</evidence>
<feature type="region of interest" description="Disordered" evidence="3">
    <location>
        <begin position="163"/>
        <end position="218"/>
    </location>
</feature>
<dbReference type="Proteomes" id="UP001530293">
    <property type="component" value="Unassembled WGS sequence"/>
</dbReference>
<reference evidence="5 6" key="1">
    <citation type="submission" date="2024-10" db="EMBL/GenBank/DDBJ databases">
        <title>Updated reference genomes for cyclostephanoid diatoms.</title>
        <authorList>
            <person name="Roberts W.R."/>
            <person name="Alverson A.J."/>
        </authorList>
    </citation>
    <scope>NUCLEOTIDE SEQUENCE [LARGE SCALE GENOMIC DNA]</scope>
    <source>
        <strain evidence="5 6">AJA232-27</strain>
    </source>
</reference>
<proteinExistence type="predicted"/>
<feature type="compositionally biased region" description="Polar residues" evidence="3">
    <location>
        <begin position="1"/>
        <end position="18"/>
    </location>
</feature>
<dbReference type="PANTHER" id="PTHR12537">
    <property type="entry name" value="RNA BINDING PROTEIN PUMILIO-RELATED"/>
    <property type="match status" value="1"/>
</dbReference>
<feature type="repeat" description="Pumilio" evidence="2">
    <location>
        <begin position="501"/>
        <end position="538"/>
    </location>
</feature>
<feature type="region of interest" description="Disordered" evidence="3">
    <location>
        <begin position="394"/>
        <end position="413"/>
    </location>
</feature>
<feature type="compositionally biased region" description="Pro residues" evidence="3">
    <location>
        <begin position="64"/>
        <end position="74"/>
    </location>
</feature>
<feature type="repeat" description="Pumilio" evidence="2">
    <location>
        <begin position="326"/>
        <end position="362"/>
    </location>
</feature>
<dbReference type="InterPro" id="IPR001313">
    <property type="entry name" value="Pumilio_RNA-bd_rpt"/>
</dbReference>
<comment type="caution">
    <text evidence="5">The sequence shown here is derived from an EMBL/GenBank/DDBJ whole genome shotgun (WGS) entry which is preliminary data.</text>
</comment>
<sequence length="623" mass="69106">MSSAVATQNNGESVSSDGNYHYAVQHPHLDGDDYSYAVNYNPSLGGSVGGGYVLPPQQQYSSAPPTPDYPPPQLVSPFYAPHPDATSPYLTAPPPPHFGPPPPHQQQHEHHHHAAAAALPPQLPQFHHPSQQMFYGPATWPVVPSLHSALLGYQQQQQQQVAAAAAGHYNHPPYPRSVSLTMSTASSMTSDLPPRRGSNGGGRRTSSKTNNHKDPLHPSYGSLELNVFDVENYDQLVSALNLVKRNSKATLFDIDGCLADVACFDEASSRFIQKRLRLGTSEERSLALATALSSFDRLWRDQYGNFLIQGLFEFGSTSDKKELMEAIYGQDVVTLCLHMHGCRIIQKAVQRIDQQEVCKLVSEFHDKVLLFIHDPNGNHVIQRCIQVMSAFPTTTTTTTTPPPEKDDHDDDGCNNDVNLSDQMQFIIDDLVANIEMLSTHRYGCRVVQRAVEHCEAAQKNVVLDNIVSCLDSLIVDHYGNYVVQQVFVCGGEDHKAAILETLTRDDSLLKFSKHKYASNVVETVLMHGQAHHKEIIMQEILKDTRGEDGGYCCLIELSKNSIANYVVNRAIEACACEKDQQQKFIDIISSSRAELAKSPYAKYVLQRIDKASNVLNQEQEEKV</sequence>
<gene>
    <name evidence="5" type="ORF">ACHAWU_002393</name>
</gene>
<evidence type="ECO:0000259" key="4">
    <source>
        <dbReference type="PROSITE" id="PS50303"/>
    </source>
</evidence>
<dbReference type="PANTHER" id="PTHR12537:SF12">
    <property type="entry name" value="MATERNAL PROTEIN PUMILIO"/>
    <property type="match status" value="1"/>
</dbReference>
<feature type="domain" description="PUM-HD" evidence="4">
    <location>
        <begin position="232"/>
        <end position="612"/>
    </location>
</feature>
<dbReference type="SUPFAM" id="SSF48371">
    <property type="entry name" value="ARM repeat"/>
    <property type="match status" value="1"/>
</dbReference>
<dbReference type="Gene3D" id="1.25.10.10">
    <property type="entry name" value="Leucine-rich Repeat Variant"/>
    <property type="match status" value="1"/>
</dbReference>
<feature type="repeat" description="Pumilio" evidence="2">
    <location>
        <begin position="429"/>
        <end position="464"/>
    </location>
</feature>
<feature type="region of interest" description="Disordered" evidence="3">
    <location>
        <begin position="49"/>
        <end position="114"/>
    </location>
</feature>
<evidence type="ECO:0000256" key="2">
    <source>
        <dbReference type="PROSITE-ProRule" id="PRU00317"/>
    </source>
</evidence>
<dbReference type="InterPro" id="IPR016024">
    <property type="entry name" value="ARM-type_fold"/>
</dbReference>
<dbReference type="AlphaFoldDB" id="A0ABD3MBI4"/>
<feature type="compositionally biased region" description="Low complexity" evidence="3">
    <location>
        <begin position="177"/>
        <end position="190"/>
    </location>
</feature>
<dbReference type="EMBL" id="JALLBG020000157">
    <property type="protein sequence ID" value="KAL3761143.1"/>
    <property type="molecule type" value="Genomic_DNA"/>
</dbReference>
<name>A0ABD3MBI4_9STRA</name>
<keyword evidence="1" id="KW-0677">Repeat</keyword>
<evidence type="ECO:0000256" key="3">
    <source>
        <dbReference type="SAM" id="MobiDB-lite"/>
    </source>
</evidence>
<dbReference type="Pfam" id="PF00806">
    <property type="entry name" value="PUF"/>
    <property type="match status" value="8"/>
</dbReference>
<protein>
    <recommendedName>
        <fullName evidence="4">PUM-HD domain-containing protein</fullName>
    </recommendedName>
</protein>
<dbReference type="PROSITE" id="PS50302">
    <property type="entry name" value="PUM"/>
    <property type="match status" value="5"/>
</dbReference>
<dbReference type="SMART" id="SM00025">
    <property type="entry name" value="Pumilio"/>
    <property type="match status" value="8"/>
</dbReference>
<organism evidence="5 6">
    <name type="scientific">Discostella pseudostelligera</name>
    <dbReference type="NCBI Taxonomy" id="259834"/>
    <lineage>
        <taxon>Eukaryota</taxon>
        <taxon>Sar</taxon>
        <taxon>Stramenopiles</taxon>
        <taxon>Ochrophyta</taxon>
        <taxon>Bacillariophyta</taxon>
        <taxon>Coscinodiscophyceae</taxon>
        <taxon>Thalassiosirophycidae</taxon>
        <taxon>Stephanodiscales</taxon>
        <taxon>Stephanodiscaceae</taxon>
        <taxon>Discostella</taxon>
    </lineage>
</organism>
<feature type="compositionally biased region" description="Pro residues" evidence="3">
    <location>
        <begin position="91"/>
        <end position="104"/>
    </location>
</feature>
<dbReference type="InterPro" id="IPR033133">
    <property type="entry name" value="PUM-HD"/>
</dbReference>
<accession>A0ABD3MBI4</accession>
<feature type="repeat" description="Pumilio" evidence="2">
    <location>
        <begin position="465"/>
        <end position="500"/>
    </location>
</feature>
<evidence type="ECO:0000256" key="1">
    <source>
        <dbReference type="ARBA" id="ARBA00022737"/>
    </source>
</evidence>
<keyword evidence="6" id="KW-1185">Reference proteome</keyword>
<evidence type="ECO:0000313" key="5">
    <source>
        <dbReference type="EMBL" id="KAL3761143.1"/>
    </source>
</evidence>
<dbReference type="PROSITE" id="PS50303">
    <property type="entry name" value="PUM_HD"/>
    <property type="match status" value="1"/>
</dbReference>
<dbReference type="InterPro" id="IPR011989">
    <property type="entry name" value="ARM-like"/>
</dbReference>
<feature type="region of interest" description="Disordered" evidence="3">
    <location>
        <begin position="1"/>
        <end position="26"/>
    </location>
</feature>